<evidence type="ECO:0000256" key="4">
    <source>
        <dbReference type="ARBA" id="ARBA00023136"/>
    </source>
</evidence>
<evidence type="ECO:0000259" key="6">
    <source>
        <dbReference type="Pfam" id="PF00324"/>
    </source>
</evidence>
<feature type="transmembrane region" description="Helical" evidence="5">
    <location>
        <begin position="94"/>
        <end position="127"/>
    </location>
</feature>
<feature type="transmembrane region" description="Helical" evidence="5">
    <location>
        <begin position="472"/>
        <end position="488"/>
    </location>
</feature>
<keyword evidence="8" id="KW-1185">Reference proteome</keyword>
<dbReference type="PANTHER" id="PTHR47547">
    <property type="match status" value="1"/>
</dbReference>
<dbReference type="Gene3D" id="1.20.1740.10">
    <property type="entry name" value="Amino acid/polyamine transporter I"/>
    <property type="match status" value="1"/>
</dbReference>
<evidence type="ECO:0000313" key="7">
    <source>
        <dbReference type="EMBL" id="RLV51298.1"/>
    </source>
</evidence>
<protein>
    <submittedName>
        <fullName evidence="7">APC family permease</fullName>
    </submittedName>
</protein>
<comment type="caution">
    <text evidence="7">The sequence shown here is derived from an EMBL/GenBank/DDBJ whole genome shotgun (WGS) entry which is preliminary data.</text>
</comment>
<dbReference type="PIRSF" id="PIRSF006060">
    <property type="entry name" value="AA_transporter"/>
    <property type="match status" value="1"/>
</dbReference>
<feature type="domain" description="Amino acid permease/ SLC12A" evidence="6">
    <location>
        <begin position="29"/>
        <end position="470"/>
    </location>
</feature>
<organism evidence="7 8">
    <name type="scientific">Nocardioides mangrovicus</name>
    <dbReference type="NCBI Taxonomy" id="2478913"/>
    <lineage>
        <taxon>Bacteria</taxon>
        <taxon>Bacillati</taxon>
        <taxon>Actinomycetota</taxon>
        <taxon>Actinomycetes</taxon>
        <taxon>Propionibacteriales</taxon>
        <taxon>Nocardioidaceae</taxon>
        <taxon>Nocardioides</taxon>
    </lineage>
</organism>
<feature type="transmembrane region" description="Helical" evidence="5">
    <location>
        <begin position="147"/>
        <end position="166"/>
    </location>
</feature>
<dbReference type="InterPro" id="IPR004841">
    <property type="entry name" value="AA-permease/SLC12A_dom"/>
</dbReference>
<keyword evidence="4 5" id="KW-0472">Membrane</keyword>
<feature type="transmembrane region" description="Helical" evidence="5">
    <location>
        <begin position="445"/>
        <end position="466"/>
    </location>
</feature>
<dbReference type="Pfam" id="PF00324">
    <property type="entry name" value="AA_permease"/>
    <property type="match status" value="1"/>
</dbReference>
<feature type="transmembrane region" description="Helical" evidence="5">
    <location>
        <begin position="386"/>
        <end position="405"/>
    </location>
</feature>
<dbReference type="GO" id="GO:0022857">
    <property type="term" value="F:transmembrane transporter activity"/>
    <property type="evidence" value="ECO:0007669"/>
    <property type="project" value="InterPro"/>
</dbReference>
<dbReference type="InterPro" id="IPR052962">
    <property type="entry name" value="AA_Transporter_AGT"/>
</dbReference>
<feature type="transmembrane region" description="Helical" evidence="5">
    <location>
        <begin position="56"/>
        <end position="74"/>
    </location>
</feature>
<feature type="transmembrane region" description="Helical" evidence="5">
    <location>
        <begin position="24"/>
        <end position="44"/>
    </location>
</feature>
<comment type="subcellular location">
    <subcellularLocation>
        <location evidence="1">Membrane</location>
        <topology evidence="1">Multi-pass membrane protein</topology>
    </subcellularLocation>
</comment>
<dbReference type="Proteomes" id="UP000281708">
    <property type="component" value="Unassembled WGS sequence"/>
</dbReference>
<accession>A0A3L8P9C2</accession>
<dbReference type="AlphaFoldDB" id="A0A3L8P9C2"/>
<evidence type="ECO:0000256" key="3">
    <source>
        <dbReference type="ARBA" id="ARBA00022989"/>
    </source>
</evidence>
<keyword evidence="3 5" id="KW-1133">Transmembrane helix</keyword>
<proteinExistence type="predicted"/>
<keyword evidence="2 5" id="KW-0812">Transmembrane</keyword>
<feature type="transmembrane region" description="Helical" evidence="5">
    <location>
        <begin position="411"/>
        <end position="433"/>
    </location>
</feature>
<evidence type="ECO:0000256" key="5">
    <source>
        <dbReference type="SAM" id="Phobius"/>
    </source>
</evidence>
<feature type="transmembrane region" description="Helical" evidence="5">
    <location>
        <begin position="500"/>
        <end position="519"/>
    </location>
</feature>
<feature type="transmembrane region" description="Helical" evidence="5">
    <location>
        <begin position="178"/>
        <end position="198"/>
    </location>
</feature>
<dbReference type="GO" id="GO:0016020">
    <property type="term" value="C:membrane"/>
    <property type="evidence" value="ECO:0007669"/>
    <property type="project" value="UniProtKB-SubCell"/>
</dbReference>
<name>A0A3L8P9C2_9ACTN</name>
<feature type="transmembrane region" description="Helical" evidence="5">
    <location>
        <begin position="218"/>
        <end position="237"/>
    </location>
</feature>
<feature type="transmembrane region" description="Helical" evidence="5">
    <location>
        <begin position="258"/>
        <end position="281"/>
    </location>
</feature>
<dbReference type="PANTHER" id="PTHR47547:SF1">
    <property type="entry name" value="ASPARTATE-PROTON SYMPORTER"/>
    <property type="match status" value="1"/>
</dbReference>
<evidence type="ECO:0000256" key="1">
    <source>
        <dbReference type="ARBA" id="ARBA00004141"/>
    </source>
</evidence>
<reference evidence="7 8" key="1">
    <citation type="submission" date="2018-10" db="EMBL/GenBank/DDBJ databases">
        <title>Marmoricola sp. 4Q3S-7 whole genome shotgun sequence.</title>
        <authorList>
            <person name="Li F."/>
        </authorList>
    </citation>
    <scope>NUCLEOTIDE SEQUENCE [LARGE SCALE GENOMIC DNA]</scope>
    <source>
        <strain evidence="7 8">4Q3S-7</strain>
    </source>
</reference>
<feature type="transmembrane region" description="Helical" evidence="5">
    <location>
        <begin position="329"/>
        <end position="360"/>
    </location>
</feature>
<gene>
    <name evidence="7" type="ORF">D9V37_04155</name>
</gene>
<dbReference type="EMBL" id="RDBE01000001">
    <property type="protein sequence ID" value="RLV51298.1"/>
    <property type="molecule type" value="Genomic_DNA"/>
</dbReference>
<evidence type="ECO:0000313" key="8">
    <source>
        <dbReference type="Proteomes" id="UP000281708"/>
    </source>
</evidence>
<feature type="transmembrane region" description="Helical" evidence="5">
    <location>
        <begin position="531"/>
        <end position="554"/>
    </location>
</feature>
<evidence type="ECO:0000256" key="2">
    <source>
        <dbReference type="ARBA" id="ARBA00022692"/>
    </source>
</evidence>
<sequence>MATQTPAAPENKQGKSGASLAREIGLIGLLWASMGSIIGSGWLFGAQKGLYNAGPAVMISWVIGGVCILILALVHAELGAMFPLSGGSARFPHYAFGGIAGAGFGWFSWLQAVTVAPIEVSAAILYATHYKFAQGWLNPNETLTHSGLIVAVILMALLAAVNYLGVKALANTNSAVTWWKVGVPLGTILVVAVAGLLGAGNAGLHWSNFHAADGFNPYGLKGILLAIPVSGIIFAYLGFEQADQLAGESKNPKRDIPLAVIGSIILGLIIYILLQLMFLIALPSSAIGKHWCDGNPDNVSGCLPAEIAGKANPAIQHLFSAFSGPWAEIAALISLGWLATILYIDAIVSPLGTGLIYYAAGSRVSYGLARNDYFHSVFGKLTASKVPWVGVLVSFVAGCVCFLPFPSWQSLVGLITSASVLMYAGAPLSFGAFRKRLPDYERPYRLPLGEFWSPLAFIVSSLIILWSGWETAWKLGILIVIGILLIFNREMDPAHLNTRAAGWLPVYLIGIGVITYFSTFGGSPAQHVMGLWTSIIVTAAFSLVIYYWAIAVALPTETIQRMIDEVVVPEEDDLAGPAH</sequence>
<dbReference type="OrthoDB" id="9762947at2"/>